<gene>
    <name evidence="2" type="ORF">TRFO_01152</name>
</gene>
<dbReference type="Proteomes" id="UP000179807">
    <property type="component" value="Unassembled WGS sequence"/>
</dbReference>
<accession>A0A1J4KN39</accession>
<dbReference type="EMBL" id="MLAK01000593">
    <property type="protein sequence ID" value="OHT11212.1"/>
    <property type="molecule type" value="Genomic_DNA"/>
</dbReference>
<evidence type="ECO:0000313" key="2">
    <source>
        <dbReference type="EMBL" id="OHT11212.1"/>
    </source>
</evidence>
<dbReference type="VEuPathDB" id="TrichDB:TRFO_01152"/>
<feature type="compositionally biased region" description="Low complexity" evidence="1">
    <location>
        <begin position="253"/>
        <end position="274"/>
    </location>
</feature>
<evidence type="ECO:0000313" key="3">
    <source>
        <dbReference type="Proteomes" id="UP000179807"/>
    </source>
</evidence>
<feature type="region of interest" description="Disordered" evidence="1">
    <location>
        <begin position="223"/>
        <end position="344"/>
    </location>
</feature>
<evidence type="ECO:0000256" key="1">
    <source>
        <dbReference type="SAM" id="MobiDB-lite"/>
    </source>
</evidence>
<comment type="caution">
    <text evidence="2">The sequence shown here is derived from an EMBL/GenBank/DDBJ whole genome shotgun (WGS) entry which is preliminary data.</text>
</comment>
<feature type="compositionally biased region" description="Polar residues" evidence="1">
    <location>
        <begin position="243"/>
        <end position="252"/>
    </location>
</feature>
<feature type="compositionally biased region" description="Low complexity" evidence="1">
    <location>
        <begin position="296"/>
        <end position="316"/>
    </location>
</feature>
<organism evidence="2 3">
    <name type="scientific">Tritrichomonas foetus</name>
    <dbReference type="NCBI Taxonomy" id="1144522"/>
    <lineage>
        <taxon>Eukaryota</taxon>
        <taxon>Metamonada</taxon>
        <taxon>Parabasalia</taxon>
        <taxon>Tritrichomonadida</taxon>
        <taxon>Tritrichomonadidae</taxon>
        <taxon>Tritrichomonas</taxon>
    </lineage>
</organism>
<dbReference type="RefSeq" id="XP_068364348.1">
    <property type="nucleotide sequence ID" value="XM_068489937.1"/>
</dbReference>
<keyword evidence="3" id="KW-1185">Reference proteome</keyword>
<feature type="compositionally biased region" description="Polar residues" evidence="1">
    <location>
        <begin position="275"/>
        <end position="295"/>
    </location>
</feature>
<dbReference type="GeneID" id="94824641"/>
<reference evidence="2" key="1">
    <citation type="submission" date="2016-10" db="EMBL/GenBank/DDBJ databases">
        <authorList>
            <person name="Benchimol M."/>
            <person name="Almeida L.G."/>
            <person name="Vasconcelos A.T."/>
            <person name="Perreira-Neves A."/>
            <person name="Rosa I.A."/>
            <person name="Tasca T."/>
            <person name="Bogo M.R."/>
            <person name="de Souza W."/>
        </authorList>
    </citation>
    <scope>NUCLEOTIDE SEQUENCE [LARGE SCALE GENOMIC DNA]</scope>
    <source>
        <strain evidence="2">K</strain>
    </source>
</reference>
<sequence>MKLGIKLTHTSAHLSILAKPKQTMKIKRAQSALFDLKKNRKPDPDLSFLISNNSRLISDIVSNIPVLDRLTCDQLVPEARTILQKSHTCHLFQLNPESKVEELNFPSSVLKEILPNTASYADLTKYMKSPQHRIRIRGQIPSFEKSLLNLTLRKHKKSKATSSTIDLTDFFRRDQELLDRRESFAVQKPEKAISYMSPNSKRIIRKLNIKKMKQMRDNAQKIIDEKMIQSGRLPSPRSPRSSANQRFESNNDSFSSKQSVSSPKSSKSSFSGFSTPTKLNNSVGSSQFTTPKSSQSKLSNFSTFSNKSSKTPNSKNGFSTPQNHKNKNLDTFDRPPSSSVLNAKLSGRNRVFTELKIKSLHNEMRRVDKRQFLNEKEEQESVRVFTPSPKTEELAAIYREKLKEKEARKAAEGEKPPQQFEFHKHAHKMPGYLSEISSFLEETQLSFRNLDEPKKYRKKPKR</sequence>
<feature type="region of interest" description="Disordered" evidence="1">
    <location>
        <begin position="405"/>
        <end position="426"/>
    </location>
</feature>
<proteinExistence type="predicted"/>
<feature type="compositionally biased region" description="Basic and acidic residues" evidence="1">
    <location>
        <begin position="405"/>
        <end position="415"/>
    </location>
</feature>
<protein>
    <submittedName>
        <fullName evidence="2">Uncharacterized protein</fullName>
    </submittedName>
</protein>
<name>A0A1J4KN39_9EUKA</name>
<feature type="compositionally biased region" description="Low complexity" evidence="1">
    <location>
        <begin position="230"/>
        <end position="242"/>
    </location>
</feature>
<dbReference type="AlphaFoldDB" id="A0A1J4KN39"/>